<keyword evidence="2" id="KW-1185">Reference proteome</keyword>
<accession>A0A5C2SDI3</accession>
<dbReference type="EMBL" id="ML122261">
    <property type="protein sequence ID" value="RPD61790.1"/>
    <property type="molecule type" value="Genomic_DNA"/>
</dbReference>
<name>A0A5C2SDI3_9APHY</name>
<dbReference type="AlphaFoldDB" id="A0A5C2SDI3"/>
<dbReference type="Proteomes" id="UP000313359">
    <property type="component" value="Unassembled WGS sequence"/>
</dbReference>
<protein>
    <submittedName>
        <fullName evidence="1">Uncharacterized protein</fullName>
    </submittedName>
</protein>
<organism evidence="1 2">
    <name type="scientific">Lentinus tigrinus ALCF2SS1-6</name>
    <dbReference type="NCBI Taxonomy" id="1328759"/>
    <lineage>
        <taxon>Eukaryota</taxon>
        <taxon>Fungi</taxon>
        <taxon>Dikarya</taxon>
        <taxon>Basidiomycota</taxon>
        <taxon>Agaricomycotina</taxon>
        <taxon>Agaricomycetes</taxon>
        <taxon>Polyporales</taxon>
        <taxon>Polyporaceae</taxon>
        <taxon>Lentinus</taxon>
    </lineage>
</organism>
<evidence type="ECO:0000313" key="2">
    <source>
        <dbReference type="Proteomes" id="UP000313359"/>
    </source>
</evidence>
<evidence type="ECO:0000313" key="1">
    <source>
        <dbReference type="EMBL" id="RPD61790.1"/>
    </source>
</evidence>
<reference evidence="1" key="1">
    <citation type="journal article" date="2018" name="Genome Biol. Evol.">
        <title>Genomics and development of Lentinus tigrinus, a white-rot wood-decaying mushroom with dimorphic fruiting bodies.</title>
        <authorList>
            <person name="Wu B."/>
            <person name="Xu Z."/>
            <person name="Knudson A."/>
            <person name="Carlson A."/>
            <person name="Chen N."/>
            <person name="Kovaka S."/>
            <person name="LaButti K."/>
            <person name="Lipzen A."/>
            <person name="Pennachio C."/>
            <person name="Riley R."/>
            <person name="Schakwitz W."/>
            <person name="Umezawa K."/>
            <person name="Ohm R.A."/>
            <person name="Grigoriev I.V."/>
            <person name="Nagy L.G."/>
            <person name="Gibbons J."/>
            <person name="Hibbett D."/>
        </authorList>
    </citation>
    <scope>NUCLEOTIDE SEQUENCE [LARGE SCALE GENOMIC DNA]</scope>
    <source>
        <strain evidence="1">ALCF2SS1-6</strain>
    </source>
</reference>
<sequence>MGIRDLINVTVSEPSLCELSRSVCHQPVGRPVHKWFALLLVIVLQYLVILKQHLELRDTRCRDSDVCSHSVRRLTSLPCLAVGQQQTWT</sequence>
<proteinExistence type="predicted"/>
<gene>
    <name evidence="1" type="ORF">L227DRAFT_60625</name>
</gene>